<evidence type="ECO:0000256" key="9">
    <source>
        <dbReference type="ARBA" id="ARBA00023002"/>
    </source>
</evidence>
<dbReference type="PANTHER" id="PTHR42802:SF1">
    <property type="entry name" value="L-ORNITHINE N(5)-MONOOXYGENASE"/>
    <property type="match status" value="1"/>
</dbReference>
<evidence type="ECO:0000256" key="4">
    <source>
        <dbReference type="ARBA" id="ARBA00012881"/>
    </source>
</evidence>
<dbReference type="EMBL" id="MU404363">
    <property type="protein sequence ID" value="KAI1608517.1"/>
    <property type="molecule type" value="Genomic_DNA"/>
</dbReference>
<evidence type="ECO:0000313" key="13">
    <source>
        <dbReference type="EMBL" id="KAI1608517.1"/>
    </source>
</evidence>
<comment type="catalytic activity">
    <reaction evidence="12">
        <text>L-ornithine + NADH + O2 = N(5)-hydroxy-L-ornithine + NAD(+) + H2O</text>
        <dbReference type="Rhea" id="RHEA:41512"/>
        <dbReference type="ChEBI" id="CHEBI:15377"/>
        <dbReference type="ChEBI" id="CHEBI:15379"/>
        <dbReference type="ChEBI" id="CHEBI:46911"/>
        <dbReference type="ChEBI" id="CHEBI:57540"/>
        <dbReference type="ChEBI" id="CHEBI:57945"/>
        <dbReference type="ChEBI" id="CHEBI:78275"/>
        <dbReference type="EC" id="1.14.13.196"/>
    </reaction>
</comment>
<dbReference type="Gene3D" id="3.50.50.60">
    <property type="entry name" value="FAD/NAD(P)-binding domain"/>
    <property type="match status" value="1"/>
</dbReference>
<comment type="similarity">
    <text evidence="3">Belongs to the lysine N(6)-hydroxylase/L-ornithine N(5)-oxygenase family.</text>
</comment>
<evidence type="ECO:0000256" key="3">
    <source>
        <dbReference type="ARBA" id="ARBA00007588"/>
    </source>
</evidence>
<dbReference type="GO" id="GO:0016491">
    <property type="term" value="F:oxidoreductase activity"/>
    <property type="evidence" value="ECO:0007669"/>
    <property type="project" value="UniProtKB-KW"/>
</dbReference>
<keyword evidence="7" id="KW-0274">FAD</keyword>
<dbReference type="InterPro" id="IPR025700">
    <property type="entry name" value="Lys/Orn_oxygenase"/>
</dbReference>
<comment type="cofactor">
    <cofactor evidence="1">
        <name>FAD</name>
        <dbReference type="ChEBI" id="CHEBI:57692"/>
    </cofactor>
</comment>
<comment type="catalytic activity">
    <reaction evidence="11">
        <text>L-ornithine + NADPH + O2 = N(5)-hydroxy-L-ornithine + NADP(+) + H2O</text>
        <dbReference type="Rhea" id="RHEA:41508"/>
        <dbReference type="ChEBI" id="CHEBI:15377"/>
        <dbReference type="ChEBI" id="CHEBI:15379"/>
        <dbReference type="ChEBI" id="CHEBI:46911"/>
        <dbReference type="ChEBI" id="CHEBI:57783"/>
        <dbReference type="ChEBI" id="CHEBI:58349"/>
        <dbReference type="ChEBI" id="CHEBI:78275"/>
        <dbReference type="EC" id="1.14.13.196"/>
    </reaction>
</comment>
<reference evidence="13" key="1">
    <citation type="journal article" date="2022" name="bioRxiv">
        <title>Deciphering the potential niche of two novel black yeast fungi from a biological soil crust based on their genomes, phenotypes, and melanin regulation.</title>
        <authorList>
            <consortium name="DOE Joint Genome Institute"/>
            <person name="Carr E.C."/>
            <person name="Barton Q."/>
            <person name="Grambo S."/>
            <person name="Sullivan M."/>
            <person name="Renfro C.M."/>
            <person name="Kuo A."/>
            <person name="Pangilinan J."/>
            <person name="Lipzen A."/>
            <person name="Keymanesh K."/>
            <person name="Savage E."/>
            <person name="Barry K."/>
            <person name="Grigoriev I.V."/>
            <person name="Riekhof W.R."/>
            <person name="Harris S.S."/>
        </authorList>
    </citation>
    <scope>NUCLEOTIDE SEQUENCE</scope>
    <source>
        <strain evidence="13">JF 03-4F</strain>
    </source>
</reference>
<evidence type="ECO:0000313" key="14">
    <source>
        <dbReference type="Proteomes" id="UP001203852"/>
    </source>
</evidence>
<dbReference type="AlphaFoldDB" id="A0AAN6DN00"/>
<dbReference type="EC" id="1.14.13.196" evidence="4"/>
<comment type="pathway">
    <text evidence="2">Siderophore biosynthesis.</text>
</comment>
<evidence type="ECO:0000256" key="8">
    <source>
        <dbReference type="ARBA" id="ARBA00022857"/>
    </source>
</evidence>
<dbReference type="GO" id="GO:0006879">
    <property type="term" value="P:intracellular iron ion homeostasis"/>
    <property type="evidence" value="ECO:0007669"/>
    <property type="project" value="TreeGrafter"/>
</dbReference>
<dbReference type="SUPFAM" id="SSF51905">
    <property type="entry name" value="FAD/NAD(P)-binding domain"/>
    <property type="match status" value="1"/>
</dbReference>
<gene>
    <name evidence="13" type="ORF">EDD36DRAFT_101664</name>
</gene>
<dbReference type="InterPro" id="IPR036188">
    <property type="entry name" value="FAD/NAD-bd_sf"/>
</dbReference>
<accession>A0AAN6DN00</accession>
<dbReference type="Pfam" id="PF13434">
    <property type="entry name" value="Lys_Orn_oxgnase"/>
    <property type="match status" value="1"/>
</dbReference>
<evidence type="ECO:0000256" key="5">
    <source>
        <dbReference type="ARBA" id="ARBA00018612"/>
    </source>
</evidence>
<keyword evidence="6" id="KW-0285">Flavoprotein</keyword>
<evidence type="ECO:0000256" key="10">
    <source>
        <dbReference type="ARBA" id="ARBA00030351"/>
    </source>
</evidence>
<name>A0AAN6DN00_9EURO</name>
<dbReference type="PANTHER" id="PTHR42802">
    <property type="entry name" value="MONOOXYGENASE"/>
    <property type="match status" value="1"/>
</dbReference>
<organism evidence="13 14">
    <name type="scientific">Exophiala viscosa</name>
    <dbReference type="NCBI Taxonomy" id="2486360"/>
    <lineage>
        <taxon>Eukaryota</taxon>
        <taxon>Fungi</taxon>
        <taxon>Dikarya</taxon>
        <taxon>Ascomycota</taxon>
        <taxon>Pezizomycotina</taxon>
        <taxon>Eurotiomycetes</taxon>
        <taxon>Chaetothyriomycetidae</taxon>
        <taxon>Chaetothyriales</taxon>
        <taxon>Herpotrichiellaceae</taxon>
        <taxon>Exophiala</taxon>
    </lineage>
</organism>
<sequence length="461" mass="51075">MALNAEPAIHNVAMHSDSEPLDLVCIGFGVSALAVAIALHERQSLDHTLFLDSQPQSSWKPCPDVPASRLKTSFLNDLITSENPRSEFTFINYLHATNRLVLYCNSGHLTPSREIFSDYLRWCADRLKVRTAFQKQVSSITPVTDATGTVSCWRVLVSDAATGKHNELVTKQVICSMEPQPQIPAILSQANINPNLAHSTDSREAILSTLRKTAGKARIAIVGDGQSAAEVFEYLQSIRGDQQAIWFTQSPVLRRSDSTPFIMDVVRRPTTRAEQLLPPELRLQAVDGVGAPASSNAIDDALLKDLYDLQYQQSVKQANPSKWQYQIKFGHRVEMARRATDGQAAMSLKCLNGDGGYSGLFDLVIAATGYDKNGHERIMRQLSTLIDGHRISVDRDYQVNFRSGLLVEGCGLWLQGSLGDSDDDEALYPILAERSRRIAESIIRQRCRSSEPLPEARTARL</sequence>
<dbReference type="Proteomes" id="UP001203852">
    <property type="component" value="Unassembled WGS sequence"/>
</dbReference>
<evidence type="ECO:0000256" key="6">
    <source>
        <dbReference type="ARBA" id="ARBA00022630"/>
    </source>
</evidence>
<evidence type="ECO:0000256" key="2">
    <source>
        <dbReference type="ARBA" id="ARBA00004924"/>
    </source>
</evidence>
<protein>
    <recommendedName>
        <fullName evidence="5">L-ornithine N(5)-monooxygenase</fullName>
        <ecNumber evidence="4">1.14.13.196</ecNumber>
    </recommendedName>
    <alternativeName>
        <fullName evidence="10">L-ornithine N(5)-oxygenase</fullName>
    </alternativeName>
</protein>
<keyword evidence="9" id="KW-0560">Oxidoreductase</keyword>
<evidence type="ECO:0000256" key="12">
    <source>
        <dbReference type="ARBA" id="ARBA00049248"/>
    </source>
</evidence>
<evidence type="ECO:0000256" key="11">
    <source>
        <dbReference type="ARBA" id="ARBA00047598"/>
    </source>
</evidence>
<evidence type="ECO:0000256" key="1">
    <source>
        <dbReference type="ARBA" id="ARBA00001974"/>
    </source>
</evidence>
<keyword evidence="14" id="KW-1185">Reference proteome</keyword>
<evidence type="ECO:0000256" key="7">
    <source>
        <dbReference type="ARBA" id="ARBA00022827"/>
    </source>
</evidence>
<keyword evidence="8" id="KW-0521">NADP</keyword>
<proteinExistence type="inferred from homology"/>
<comment type="caution">
    <text evidence="13">The sequence shown here is derived from an EMBL/GenBank/DDBJ whole genome shotgun (WGS) entry which is preliminary data.</text>
</comment>